<evidence type="ECO:0000313" key="4">
    <source>
        <dbReference type="EMBL" id="KAK6335705.1"/>
    </source>
</evidence>
<gene>
    <name evidence="4" type="ORF">TWF730_003083</name>
</gene>
<evidence type="ECO:0000256" key="3">
    <source>
        <dbReference type="SAM" id="SignalP"/>
    </source>
</evidence>
<sequence>MPFAVFAATLLLISSTVAQSAPPIPCNVVLESFADCGGSTLSENSKREDFESFNKCFCLDPSYPVVAQECLNQLSPNDPFARSTASGIQSTEQFCVSVAQLLANGGSSGSGSSPTTTPPATGTSDPAAEVCLPLDSALVSCSVTDLPALTAPRAANCLCGAGIENGIGACLNYLGTAQPTVASALSALNQGYCKAYATGANGPTETERGEGNPTRTGASAATSSGATSALLPFGGIYLSIISTFAFFL</sequence>
<dbReference type="AlphaFoldDB" id="A0AAV9U4U8"/>
<name>A0AAV9U4U8_9PEZI</name>
<dbReference type="EMBL" id="JAVHNS010000014">
    <property type="protein sequence ID" value="KAK6335705.1"/>
    <property type="molecule type" value="Genomic_DNA"/>
</dbReference>
<protein>
    <submittedName>
        <fullName evidence="4">Uncharacterized protein</fullName>
    </submittedName>
</protein>
<feature type="region of interest" description="Disordered" evidence="1">
    <location>
        <begin position="202"/>
        <end position="221"/>
    </location>
</feature>
<feature type="signal peptide" evidence="3">
    <location>
        <begin position="1"/>
        <end position="20"/>
    </location>
</feature>
<feature type="compositionally biased region" description="Low complexity" evidence="1">
    <location>
        <begin position="110"/>
        <end position="126"/>
    </location>
</feature>
<keyword evidence="2" id="KW-0472">Membrane</keyword>
<feature type="transmembrane region" description="Helical" evidence="2">
    <location>
        <begin position="229"/>
        <end position="247"/>
    </location>
</feature>
<keyword evidence="2" id="KW-1133">Transmembrane helix</keyword>
<evidence type="ECO:0000256" key="1">
    <source>
        <dbReference type="SAM" id="MobiDB-lite"/>
    </source>
</evidence>
<reference evidence="4 5" key="1">
    <citation type="submission" date="2019-10" db="EMBL/GenBank/DDBJ databases">
        <authorList>
            <person name="Palmer J.M."/>
        </authorList>
    </citation>
    <scope>NUCLEOTIDE SEQUENCE [LARGE SCALE GENOMIC DNA]</scope>
    <source>
        <strain evidence="4 5">TWF730</strain>
    </source>
</reference>
<accession>A0AAV9U4U8</accession>
<organism evidence="4 5">
    <name type="scientific">Orbilia blumenaviensis</name>
    <dbReference type="NCBI Taxonomy" id="1796055"/>
    <lineage>
        <taxon>Eukaryota</taxon>
        <taxon>Fungi</taxon>
        <taxon>Dikarya</taxon>
        <taxon>Ascomycota</taxon>
        <taxon>Pezizomycotina</taxon>
        <taxon>Orbiliomycetes</taxon>
        <taxon>Orbiliales</taxon>
        <taxon>Orbiliaceae</taxon>
        <taxon>Orbilia</taxon>
    </lineage>
</organism>
<comment type="caution">
    <text evidence="4">The sequence shown here is derived from an EMBL/GenBank/DDBJ whole genome shotgun (WGS) entry which is preliminary data.</text>
</comment>
<dbReference type="Proteomes" id="UP001373714">
    <property type="component" value="Unassembled WGS sequence"/>
</dbReference>
<keyword evidence="2" id="KW-0812">Transmembrane</keyword>
<evidence type="ECO:0000313" key="5">
    <source>
        <dbReference type="Proteomes" id="UP001373714"/>
    </source>
</evidence>
<keyword evidence="5" id="KW-1185">Reference proteome</keyword>
<proteinExistence type="predicted"/>
<feature type="chain" id="PRO_5043407131" evidence="3">
    <location>
        <begin position="21"/>
        <end position="248"/>
    </location>
</feature>
<keyword evidence="3" id="KW-0732">Signal</keyword>
<evidence type="ECO:0000256" key="2">
    <source>
        <dbReference type="SAM" id="Phobius"/>
    </source>
</evidence>
<feature type="region of interest" description="Disordered" evidence="1">
    <location>
        <begin position="105"/>
        <end position="126"/>
    </location>
</feature>